<keyword evidence="3" id="KW-1185">Reference proteome</keyword>
<evidence type="ECO:0000313" key="3">
    <source>
        <dbReference type="Proteomes" id="UP000615755"/>
    </source>
</evidence>
<protein>
    <submittedName>
        <fullName evidence="2">Uncharacterized protein</fullName>
    </submittedName>
</protein>
<gene>
    <name evidence="2" type="ORF">PAUR_a3260</name>
</gene>
<comment type="caution">
    <text evidence="2">The sequence shown here is derived from an EMBL/GenBank/DDBJ whole genome shotgun (WGS) entry which is preliminary data.</text>
</comment>
<dbReference type="Proteomes" id="UP000615755">
    <property type="component" value="Unassembled WGS sequence"/>
</dbReference>
<organism evidence="2 3">
    <name type="scientific">Pseudoalteromonas aurantia 208</name>
    <dbReference type="NCBI Taxonomy" id="1314867"/>
    <lineage>
        <taxon>Bacteria</taxon>
        <taxon>Pseudomonadati</taxon>
        <taxon>Pseudomonadota</taxon>
        <taxon>Gammaproteobacteria</taxon>
        <taxon>Alteromonadales</taxon>
        <taxon>Pseudoalteromonadaceae</taxon>
        <taxon>Pseudoalteromonas</taxon>
    </lineage>
</organism>
<name>A0ABR9E5L6_9GAMM</name>
<keyword evidence="1" id="KW-1133">Transmembrane helix</keyword>
<proteinExistence type="predicted"/>
<dbReference type="EMBL" id="AQGV01000009">
    <property type="protein sequence ID" value="MBE0366286.1"/>
    <property type="molecule type" value="Genomic_DNA"/>
</dbReference>
<feature type="transmembrane region" description="Helical" evidence="1">
    <location>
        <begin position="15"/>
        <end position="37"/>
    </location>
</feature>
<accession>A0ABR9E5L6</accession>
<reference evidence="2 3" key="1">
    <citation type="submission" date="2015-03" db="EMBL/GenBank/DDBJ databases">
        <title>Genome sequence of Pseudoalteromonas aurantia.</title>
        <authorList>
            <person name="Xie B.-B."/>
            <person name="Rong J.-C."/>
            <person name="Qin Q.-L."/>
            <person name="Zhang Y.-Z."/>
        </authorList>
    </citation>
    <scope>NUCLEOTIDE SEQUENCE [LARGE SCALE GENOMIC DNA]</scope>
    <source>
        <strain evidence="2 3">208</strain>
    </source>
</reference>
<evidence type="ECO:0000256" key="1">
    <source>
        <dbReference type="SAM" id="Phobius"/>
    </source>
</evidence>
<evidence type="ECO:0000313" key="2">
    <source>
        <dbReference type="EMBL" id="MBE0366286.1"/>
    </source>
</evidence>
<sequence>MFIDLHFFENKDSWWFWHLYTILVNSVDILMISVLILNRDLLGFFAIKKRFSS</sequence>
<keyword evidence="1" id="KW-0472">Membrane</keyword>
<keyword evidence="1" id="KW-0812">Transmembrane</keyword>